<feature type="region of interest" description="Disordered" evidence="1">
    <location>
        <begin position="77"/>
        <end position="98"/>
    </location>
</feature>
<proteinExistence type="predicted"/>
<reference evidence="2" key="2">
    <citation type="journal article" date="2015" name="Data Brief">
        <title>Shoot transcriptome of the giant reed, Arundo donax.</title>
        <authorList>
            <person name="Barrero R.A."/>
            <person name="Guerrero F.D."/>
            <person name="Moolhuijzen P."/>
            <person name="Goolsby J.A."/>
            <person name="Tidwell J."/>
            <person name="Bellgard S.E."/>
            <person name="Bellgard M.I."/>
        </authorList>
    </citation>
    <scope>NUCLEOTIDE SEQUENCE</scope>
    <source>
        <tissue evidence="2">Shoot tissue taken approximately 20 cm above the soil surface</tissue>
    </source>
</reference>
<reference evidence="2" key="1">
    <citation type="submission" date="2014-09" db="EMBL/GenBank/DDBJ databases">
        <authorList>
            <person name="Magalhaes I.L.F."/>
            <person name="Oliveira U."/>
            <person name="Santos F.R."/>
            <person name="Vidigal T.H.D.A."/>
            <person name="Brescovit A.D."/>
            <person name="Santos A.J."/>
        </authorList>
    </citation>
    <scope>NUCLEOTIDE SEQUENCE</scope>
    <source>
        <tissue evidence="2">Shoot tissue taken approximately 20 cm above the soil surface</tissue>
    </source>
</reference>
<protein>
    <submittedName>
        <fullName evidence="2">Uncharacterized protein</fullName>
    </submittedName>
</protein>
<evidence type="ECO:0000313" key="2">
    <source>
        <dbReference type="EMBL" id="JAE22298.1"/>
    </source>
</evidence>
<accession>A0A0A9GNP1</accession>
<dbReference type="AlphaFoldDB" id="A0A0A9GNP1"/>
<organism evidence="2">
    <name type="scientific">Arundo donax</name>
    <name type="common">Giant reed</name>
    <name type="synonym">Donax arundinaceus</name>
    <dbReference type="NCBI Taxonomy" id="35708"/>
    <lineage>
        <taxon>Eukaryota</taxon>
        <taxon>Viridiplantae</taxon>
        <taxon>Streptophyta</taxon>
        <taxon>Embryophyta</taxon>
        <taxon>Tracheophyta</taxon>
        <taxon>Spermatophyta</taxon>
        <taxon>Magnoliopsida</taxon>
        <taxon>Liliopsida</taxon>
        <taxon>Poales</taxon>
        <taxon>Poaceae</taxon>
        <taxon>PACMAD clade</taxon>
        <taxon>Arundinoideae</taxon>
        <taxon>Arundineae</taxon>
        <taxon>Arundo</taxon>
    </lineage>
</organism>
<name>A0A0A9GNP1_ARUDO</name>
<evidence type="ECO:0000256" key="1">
    <source>
        <dbReference type="SAM" id="MobiDB-lite"/>
    </source>
</evidence>
<dbReference type="EMBL" id="GBRH01175598">
    <property type="protein sequence ID" value="JAE22298.1"/>
    <property type="molecule type" value="Transcribed_RNA"/>
</dbReference>
<sequence length="179" mass="19680">MINNRSNIISDGQNSSRDLGAITMAARSSEHGNAARRTTSGYRRKPVCRCRGCSEGRNPTPLRRTHASACRSAPLQELPPATAPMRPHLPRSTLSPRPWTPRAARYAAAGRGAAAAAAPASWIARAVPLLRSKLLGHSPLLRDPRSHLPPPPPLALLRRWHSQLDRLTGGSWPRRRRPW</sequence>